<dbReference type="KEGG" id="soy:115879715"/>
<dbReference type="PANTHER" id="PTHR12635">
    <property type="entry name" value="RHO-GTPASE-ACTIVATING PROTEIN 6 FAMILY MEMBER"/>
    <property type="match status" value="1"/>
</dbReference>
<evidence type="ECO:0000313" key="5">
    <source>
        <dbReference type="RefSeq" id="XP_030752532.1"/>
    </source>
</evidence>
<dbReference type="GO" id="GO:0007165">
    <property type="term" value="P:signal transduction"/>
    <property type="evidence" value="ECO:0007669"/>
    <property type="project" value="InterPro"/>
</dbReference>
<protein>
    <submittedName>
        <fullName evidence="5">Rho GTPase-activating protein 36-like</fullName>
    </submittedName>
</protein>
<accession>A0A6J2XMF4</accession>
<keyword evidence="1" id="KW-0343">GTPase activation</keyword>
<evidence type="ECO:0000256" key="1">
    <source>
        <dbReference type="ARBA" id="ARBA00022468"/>
    </source>
</evidence>
<dbReference type="OrthoDB" id="10024839at2759"/>
<feature type="domain" description="Rho-GAP" evidence="3">
    <location>
        <begin position="1"/>
        <end position="69"/>
    </location>
</feature>
<dbReference type="InterPro" id="IPR037863">
    <property type="entry name" value="RHOGAP6/36"/>
</dbReference>
<dbReference type="GeneID" id="115879715"/>
<dbReference type="InterPro" id="IPR000198">
    <property type="entry name" value="RhoGAP_dom"/>
</dbReference>
<dbReference type="InterPro" id="IPR008936">
    <property type="entry name" value="Rho_GTPase_activation_prot"/>
</dbReference>
<dbReference type="GO" id="GO:0005096">
    <property type="term" value="F:GTPase activator activity"/>
    <property type="evidence" value="ECO:0007669"/>
    <property type="project" value="UniProtKB-KW"/>
</dbReference>
<evidence type="ECO:0000259" key="3">
    <source>
        <dbReference type="PROSITE" id="PS50238"/>
    </source>
</evidence>
<dbReference type="AlphaFoldDB" id="A0A6J2XMF4"/>
<dbReference type="InParanoid" id="A0A6J2XMF4"/>
<name>A0A6J2XMF4_SITOR</name>
<dbReference type="RefSeq" id="XP_030752532.1">
    <property type="nucleotide sequence ID" value="XM_030896672.1"/>
</dbReference>
<evidence type="ECO:0000256" key="2">
    <source>
        <dbReference type="SAM" id="MobiDB-lite"/>
    </source>
</evidence>
<dbReference type="Gene3D" id="1.10.555.10">
    <property type="entry name" value="Rho GTPase activation protein"/>
    <property type="match status" value="1"/>
</dbReference>
<proteinExistence type="predicted"/>
<dbReference type="PROSITE" id="PS50238">
    <property type="entry name" value="RHOGAP"/>
    <property type="match status" value="1"/>
</dbReference>
<reference evidence="5" key="1">
    <citation type="submission" date="2025-08" db="UniProtKB">
        <authorList>
            <consortium name="RefSeq"/>
        </authorList>
    </citation>
    <scope>IDENTIFICATION</scope>
    <source>
        <tissue evidence="5">Gonads</tissue>
    </source>
</reference>
<keyword evidence="4" id="KW-1185">Reference proteome</keyword>
<dbReference type="SUPFAM" id="SSF48350">
    <property type="entry name" value="GTPase activation domain, GAP"/>
    <property type="match status" value="1"/>
</dbReference>
<dbReference type="PANTHER" id="PTHR12635:SF7">
    <property type="entry name" value="RHO GTPASE ACTIVATING PROTEIN 6-RELATED"/>
    <property type="match status" value="1"/>
</dbReference>
<feature type="region of interest" description="Disordered" evidence="2">
    <location>
        <begin position="202"/>
        <end position="221"/>
    </location>
</feature>
<sequence length="234" mass="26930">MAVTHENVDAAREELPGNKMDTNNLATVFAPNILHCIKPGGKDMSDRSEDRIDVINVVRTLIDHYKQLFLVPAELLDEIYVHMMDSHPEALDQLLNKKDAIAGADDKKHYFFVYQWMNYSECNSAPWTPTQPNSEVSMENAFDPKYIQSEPKKTYSREECLHEAAATGGPNVGMRIRHKDKIRERSLRRKRENTKTVYFCPEPEAPRTMTSMPNTVPRPLKVPVPRTPMTWPEF</sequence>
<dbReference type="Proteomes" id="UP000504635">
    <property type="component" value="Unplaced"/>
</dbReference>
<organism evidence="4 5">
    <name type="scientific">Sitophilus oryzae</name>
    <name type="common">Rice weevil</name>
    <name type="synonym">Curculio oryzae</name>
    <dbReference type="NCBI Taxonomy" id="7048"/>
    <lineage>
        <taxon>Eukaryota</taxon>
        <taxon>Metazoa</taxon>
        <taxon>Ecdysozoa</taxon>
        <taxon>Arthropoda</taxon>
        <taxon>Hexapoda</taxon>
        <taxon>Insecta</taxon>
        <taxon>Pterygota</taxon>
        <taxon>Neoptera</taxon>
        <taxon>Endopterygota</taxon>
        <taxon>Coleoptera</taxon>
        <taxon>Polyphaga</taxon>
        <taxon>Cucujiformia</taxon>
        <taxon>Curculionidae</taxon>
        <taxon>Dryophthorinae</taxon>
        <taxon>Sitophilus</taxon>
    </lineage>
</organism>
<gene>
    <name evidence="5" type="primary">LOC115879715</name>
</gene>
<evidence type="ECO:0000313" key="4">
    <source>
        <dbReference type="Proteomes" id="UP000504635"/>
    </source>
</evidence>